<reference evidence="2 3" key="1">
    <citation type="submission" date="2019-07" db="EMBL/GenBank/DDBJ databases">
        <title>Genomic Encyclopedia of Type Strains, Phase I: the one thousand microbial genomes (KMG-I) project.</title>
        <authorList>
            <person name="Kyrpides N."/>
        </authorList>
    </citation>
    <scope>NUCLEOTIDE SEQUENCE [LARGE SCALE GENOMIC DNA]</scope>
    <source>
        <strain evidence="2 3">DSM 16647</strain>
    </source>
</reference>
<protein>
    <submittedName>
        <fullName evidence="2">Uncharacterized protein</fullName>
    </submittedName>
</protein>
<keyword evidence="1" id="KW-0812">Transmembrane</keyword>
<dbReference type="Pfam" id="PF18910">
    <property type="entry name" value="DUF5665"/>
    <property type="match status" value="1"/>
</dbReference>
<dbReference type="AlphaFoldDB" id="A0A5S5AS85"/>
<keyword evidence="3" id="KW-1185">Reference proteome</keyword>
<gene>
    <name evidence="2" type="ORF">LZ11_01223</name>
</gene>
<name>A0A5S5AS85_9FIRM</name>
<feature type="transmembrane region" description="Helical" evidence="1">
    <location>
        <begin position="40"/>
        <end position="69"/>
    </location>
</feature>
<evidence type="ECO:0000256" key="1">
    <source>
        <dbReference type="SAM" id="Phobius"/>
    </source>
</evidence>
<dbReference type="Proteomes" id="UP000322294">
    <property type="component" value="Unassembled WGS sequence"/>
</dbReference>
<dbReference type="InterPro" id="IPR043723">
    <property type="entry name" value="DUF5665"/>
</dbReference>
<proteinExistence type="predicted"/>
<dbReference type="OrthoDB" id="1634137at2"/>
<evidence type="ECO:0000313" key="3">
    <source>
        <dbReference type="Proteomes" id="UP000322294"/>
    </source>
</evidence>
<dbReference type="RefSeq" id="WP_148866991.1">
    <property type="nucleotide sequence ID" value="NZ_VNHO01000011.1"/>
</dbReference>
<keyword evidence="1" id="KW-0472">Membrane</keyword>
<comment type="caution">
    <text evidence="2">The sequence shown here is derived from an EMBL/GenBank/DDBJ whole genome shotgun (WGS) entry which is preliminary data.</text>
</comment>
<dbReference type="EMBL" id="VNHO01000011">
    <property type="protein sequence ID" value="TYP54901.1"/>
    <property type="molecule type" value="Genomic_DNA"/>
</dbReference>
<keyword evidence="1" id="KW-1133">Transmembrane helix</keyword>
<sequence length="98" mass="11210">MEEGRLFRELSQKIDELSIRIEKLNLAEYLEVLRNPKRLLYINFLAGVARGFGTAVGFTFLGAFVLYILQRVVILKLPVIGDFIAELVRIVQDELSVK</sequence>
<accession>A0A5S5AS85</accession>
<evidence type="ECO:0000313" key="2">
    <source>
        <dbReference type="EMBL" id="TYP54901.1"/>
    </source>
</evidence>
<organism evidence="2 3">
    <name type="scientific">Thermosediminibacter litoriperuensis</name>
    <dbReference type="NCBI Taxonomy" id="291989"/>
    <lineage>
        <taxon>Bacteria</taxon>
        <taxon>Bacillati</taxon>
        <taxon>Bacillota</taxon>
        <taxon>Clostridia</taxon>
        <taxon>Thermosediminibacterales</taxon>
        <taxon>Thermosediminibacteraceae</taxon>
        <taxon>Thermosediminibacter</taxon>
    </lineage>
</organism>